<keyword evidence="4" id="KW-1185">Reference proteome</keyword>
<dbReference type="Proteomes" id="UP000316759">
    <property type="component" value="Unassembled WGS sequence"/>
</dbReference>
<organism evidence="3 4">
    <name type="scientific">Fasciola gigantica</name>
    <name type="common">Giant liver fluke</name>
    <dbReference type="NCBI Taxonomy" id="46835"/>
    <lineage>
        <taxon>Eukaryota</taxon>
        <taxon>Metazoa</taxon>
        <taxon>Spiralia</taxon>
        <taxon>Lophotrochozoa</taxon>
        <taxon>Platyhelminthes</taxon>
        <taxon>Trematoda</taxon>
        <taxon>Digenea</taxon>
        <taxon>Plagiorchiida</taxon>
        <taxon>Echinostomata</taxon>
        <taxon>Echinostomatoidea</taxon>
        <taxon>Fasciolidae</taxon>
        <taxon>Fasciola</taxon>
    </lineage>
</organism>
<dbReference type="EMBL" id="SUNJ01012034">
    <property type="protein sequence ID" value="TPP58413.1"/>
    <property type="molecule type" value="Genomic_DNA"/>
</dbReference>
<dbReference type="InterPro" id="IPR013320">
    <property type="entry name" value="ConA-like_dom_sf"/>
</dbReference>
<evidence type="ECO:0000259" key="2">
    <source>
        <dbReference type="PROSITE" id="PS50060"/>
    </source>
</evidence>
<sequence length="138" mass="15708">MRLTPIFVVEMMLVVAEATHVVDPFICSFDADLCGWSNDPNNWRHAWLLSNLTETHVASSAEKKSINKALCLSKKHNDKRGIYTRGRSASQIGDSIQARLWSPQFLREDMIRCLSFTYRIDRAPHSSATLALMQRQEG</sequence>
<reference evidence="3 4" key="1">
    <citation type="submission" date="2019-04" db="EMBL/GenBank/DDBJ databases">
        <title>Annotation for the trematode Fasciola gigantica.</title>
        <authorList>
            <person name="Choi Y.-J."/>
        </authorList>
    </citation>
    <scope>NUCLEOTIDE SEQUENCE [LARGE SCALE GENOMIC DNA]</scope>
    <source>
        <strain evidence="3">Uganda_cow_1</strain>
    </source>
</reference>
<dbReference type="AlphaFoldDB" id="A0A504YBL9"/>
<name>A0A504YBL9_FASGI</name>
<dbReference type="PROSITE" id="PS50060">
    <property type="entry name" value="MAM_2"/>
    <property type="match status" value="1"/>
</dbReference>
<evidence type="ECO:0000256" key="1">
    <source>
        <dbReference type="SAM" id="SignalP"/>
    </source>
</evidence>
<keyword evidence="1" id="KW-0732">Signal</keyword>
<dbReference type="Pfam" id="PF00629">
    <property type="entry name" value="MAM"/>
    <property type="match status" value="1"/>
</dbReference>
<gene>
    <name evidence="3" type="ORF">FGIG_03816</name>
</gene>
<feature type="signal peptide" evidence="1">
    <location>
        <begin position="1"/>
        <end position="18"/>
    </location>
</feature>
<dbReference type="Gene3D" id="2.60.120.200">
    <property type="match status" value="1"/>
</dbReference>
<accession>A0A504YBL9</accession>
<dbReference type="GO" id="GO:0016020">
    <property type="term" value="C:membrane"/>
    <property type="evidence" value="ECO:0007669"/>
    <property type="project" value="InterPro"/>
</dbReference>
<evidence type="ECO:0000313" key="3">
    <source>
        <dbReference type="EMBL" id="TPP58413.1"/>
    </source>
</evidence>
<proteinExistence type="predicted"/>
<dbReference type="InterPro" id="IPR000998">
    <property type="entry name" value="MAM_dom"/>
</dbReference>
<feature type="domain" description="MAM" evidence="2">
    <location>
        <begin position="25"/>
        <end position="138"/>
    </location>
</feature>
<feature type="chain" id="PRO_5021192311" description="MAM domain-containing protein" evidence="1">
    <location>
        <begin position="19"/>
        <end position="138"/>
    </location>
</feature>
<protein>
    <recommendedName>
        <fullName evidence="2">MAM domain-containing protein</fullName>
    </recommendedName>
</protein>
<comment type="caution">
    <text evidence="3">The sequence shown here is derived from an EMBL/GenBank/DDBJ whole genome shotgun (WGS) entry which is preliminary data.</text>
</comment>
<evidence type="ECO:0000313" key="4">
    <source>
        <dbReference type="Proteomes" id="UP000316759"/>
    </source>
</evidence>
<dbReference type="OrthoDB" id="6283122at2759"/>
<dbReference type="SUPFAM" id="SSF49899">
    <property type="entry name" value="Concanavalin A-like lectins/glucanases"/>
    <property type="match status" value="1"/>
</dbReference>